<evidence type="ECO:0000259" key="3">
    <source>
        <dbReference type="Pfam" id="PF19040"/>
    </source>
</evidence>
<dbReference type="Proteomes" id="UP000005380">
    <property type="component" value="Chromosome"/>
</dbReference>
<dbReference type="GO" id="GO:0016747">
    <property type="term" value="F:acyltransferase activity, transferring groups other than amino-acyl groups"/>
    <property type="evidence" value="ECO:0007669"/>
    <property type="project" value="InterPro"/>
</dbReference>
<dbReference type="OrthoDB" id="9767863at2"/>
<dbReference type="RefSeq" id="WP_006460908.1">
    <property type="nucleotide sequence ID" value="NZ_CP007030.1"/>
</dbReference>
<dbReference type="KEGG" id="tao:THIAE_08900"/>
<feature type="domain" description="Acyltransferase 3" evidence="2">
    <location>
        <begin position="13"/>
        <end position="328"/>
    </location>
</feature>
<dbReference type="HOGENOM" id="CLU_005679_10_2_6"/>
<evidence type="ECO:0000256" key="1">
    <source>
        <dbReference type="SAM" id="Phobius"/>
    </source>
</evidence>
<feature type="transmembrane region" description="Helical" evidence="1">
    <location>
        <begin position="148"/>
        <end position="164"/>
    </location>
</feature>
<name>W0DTT3_9GAMM</name>
<feature type="transmembrane region" description="Helical" evidence="1">
    <location>
        <begin position="171"/>
        <end position="192"/>
    </location>
</feature>
<dbReference type="PANTHER" id="PTHR23028:SF53">
    <property type="entry name" value="ACYL_TRANSF_3 DOMAIN-CONTAINING PROTEIN"/>
    <property type="match status" value="1"/>
</dbReference>
<keyword evidence="4" id="KW-0012">Acyltransferase</keyword>
<dbReference type="GO" id="GO:0016020">
    <property type="term" value="C:membrane"/>
    <property type="evidence" value="ECO:0007669"/>
    <property type="project" value="TreeGrafter"/>
</dbReference>
<dbReference type="AlphaFoldDB" id="W0DTT3"/>
<feature type="transmembrane region" description="Helical" evidence="1">
    <location>
        <begin position="313"/>
        <end position="331"/>
    </location>
</feature>
<protein>
    <submittedName>
        <fullName evidence="4">Acyltransferase</fullName>
    </submittedName>
</protein>
<organism evidence="4 5">
    <name type="scientific">Thiomicrospira aerophila AL3</name>
    <dbReference type="NCBI Taxonomy" id="717772"/>
    <lineage>
        <taxon>Bacteria</taxon>
        <taxon>Pseudomonadati</taxon>
        <taxon>Pseudomonadota</taxon>
        <taxon>Gammaproteobacteria</taxon>
        <taxon>Thiotrichales</taxon>
        <taxon>Piscirickettsiaceae</taxon>
        <taxon>Thiomicrospira</taxon>
    </lineage>
</organism>
<dbReference type="Pfam" id="PF19040">
    <property type="entry name" value="SGNH"/>
    <property type="match status" value="1"/>
</dbReference>
<dbReference type="PANTHER" id="PTHR23028">
    <property type="entry name" value="ACETYLTRANSFERASE"/>
    <property type="match status" value="1"/>
</dbReference>
<proteinExistence type="predicted"/>
<dbReference type="InterPro" id="IPR050879">
    <property type="entry name" value="Acyltransferase_3"/>
</dbReference>
<feature type="transmembrane region" description="Helical" evidence="1">
    <location>
        <begin position="79"/>
        <end position="98"/>
    </location>
</feature>
<feature type="transmembrane region" description="Helical" evidence="1">
    <location>
        <begin position="252"/>
        <end position="270"/>
    </location>
</feature>
<dbReference type="STRING" id="717772.THIAE_08900"/>
<sequence length="662" mass="74466">MKHLPSPVAYREDINGLRAWAVIAVLLFHFQLPGLGAGFFGVDIFFVISGFLMTAIIVKGLERDNFSIWKFYMARARRILPALMVVIAVLLALGWFFLPTPDYQALGSQSAYSLSFLSNIHFWRSTGYFDAAAHEKWLLHTWSLAVEAQFYLLFPIFLIILWKIKPQLKTLFWGLGLVFIASLALSIVASSWKPAAAFYLLPTRGWELAAGGLAFLIGREVLGLQRVAKPLFWSGFALWVLAFALLDSSYAWPSGWALLPVLGTVLIILANQSQAKLTVNPIAQWLGDRSYSLYLWHWPLVVALYFAGLQNDWLWVSGAIALSLILAHLSYHLVEVPTRSYLGASGLRKEVFAIALAGLVIGLAAVSVQLFTFENRLPANIQAVAAESQNTMSYEKLCKSDYSSNDKLPHFCSYGNNETLAVMIGDSHASATFTSLGAVAEELSGGVLLFGKGGCRTIIGFKLVNNDVCVERNNHIFNLVNELDSKIPVVLVNRYDGALIGDNLNPERDTKPNHFFDIKYDSRSHPVLRQQLLTGITETACMLQKDRQVFVVRPIPVMNQHVPNYMSREMIFKRNSQISDLKITREEYFERHGLVWEAQDQAAEQCGVKILDPLPYLCDDKYCYGSRNGRPLYYDDDHLSEYGNKYLVPMFEQVFRDQLAKD</sequence>
<reference evidence="4 5" key="1">
    <citation type="submission" date="2013-12" db="EMBL/GenBank/DDBJ databases">
        <authorList>
            <consortium name="DOE Joint Genome Institute"/>
            <person name="Kappler U."/>
            <person name="Huntemann M."/>
            <person name="Han J."/>
            <person name="Chen A."/>
            <person name="Kyrpides N."/>
            <person name="Mavromatis K."/>
            <person name="Markowitz V."/>
            <person name="Palaniappan K."/>
            <person name="Ivanova N."/>
            <person name="Schaumberg A."/>
            <person name="Pati A."/>
            <person name="Liolios K."/>
            <person name="Nordberg H.P."/>
            <person name="Cantor M.N."/>
            <person name="Hua S.X."/>
            <person name="Woyke T."/>
        </authorList>
    </citation>
    <scope>NUCLEOTIDE SEQUENCE [LARGE SCALE GENOMIC DNA]</scope>
    <source>
        <strain evidence="5">AL2</strain>
    </source>
</reference>
<dbReference type="eggNOG" id="COG1835">
    <property type="taxonomic scope" value="Bacteria"/>
</dbReference>
<dbReference type="Pfam" id="PF01757">
    <property type="entry name" value="Acyl_transf_3"/>
    <property type="match status" value="1"/>
</dbReference>
<keyword evidence="1" id="KW-0812">Transmembrane</keyword>
<dbReference type="EMBL" id="CP007030">
    <property type="protein sequence ID" value="AHF01857.1"/>
    <property type="molecule type" value="Genomic_DNA"/>
</dbReference>
<feature type="transmembrane region" description="Helical" evidence="1">
    <location>
        <begin position="351"/>
        <end position="371"/>
    </location>
</feature>
<accession>W0DTT3</accession>
<evidence type="ECO:0000313" key="4">
    <source>
        <dbReference type="EMBL" id="AHF01857.1"/>
    </source>
</evidence>
<gene>
    <name evidence="4" type="ORF">THIAE_08900</name>
</gene>
<dbReference type="InterPro" id="IPR002656">
    <property type="entry name" value="Acyl_transf_3_dom"/>
</dbReference>
<keyword evidence="1" id="KW-0472">Membrane</keyword>
<evidence type="ECO:0000313" key="5">
    <source>
        <dbReference type="Proteomes" id="UP000005380"/>
    </source>
</evidence>
<evidence type="ECO:0000259" key="2">
    <source>
        <dbReference type="Pfam" id="PF01757"/>
    </source>
</evidence>
<feature type="transmembrane region" description="Helical" evidence="1">
    <location>
        <begin position="38"/>
        <end position="58"/>
    </location>
</feature>
<dbReference type="InParanoid" id="W0DTT3"/>
<keyword evidence="5" id="KW-1185">Reference proteome</keyword>
<feature type="transmembrane region" description="Helical" evidence="1">
    <location>
        <begin position="291"/>
        <end position="307"/>
    </location>
</feature>
<feature type="transmembrane region" description="Helical" evidence="1">
    <location>
        <begin position="198"/>
        <end position="218"/>
    </location>
</feature>
<feature type="transmembrane region" description="Helical" evidence="1">
    <location>
        <begin position="230"/>
        <end position="246"/>
    </location>
</feature>
<keyword evidence="4" id="KW-0808">Transferase</keyword>
<dbReference type="InterPro" id="IPR043968">
    <property type="entry name" value="SGNH"/>
</dbReference>
<feature type="domain" description="SGNH" evidence="3">
    <location>
        <begin position="407"/>
        <end position="653"/>
    </location>
</feature>
<dbReference type="GO" id="GO:0009103">
    <property type="term" value="P:lipopolysaccharide biosynthetic process"/>
    <property type="evidence" value="ECO:0007669"/>
    <property type="project" value="TreeGrafter"/>
</dbReference>
<keyword evidence="1" id="KW-1133">Transmembrane helix</keyword>